<dbReference type="Gene3D" id="3.40.50.300">
    <property type="entry name" value="P-loop containing nucleotide triphosphate hydrolases"/>
    <property type="match status" value="1"/>
</dbReference>
<reference evidence="10 11" key="1">
    <citation type="submission" date="2013-12" db="EMBL/GenBank/DDBJ databases">
        <title>Comparative genomics of Petrotoga isolates.</title>
        <authorList>
            <person name="Nesbo C.L."/>
            <person name="Charchuk R."/>
            <person name="Chow K."/>
        </authorList>
    </citation>
    <scope>NUCLEOTIDE SEQUENCE [LARGE SCALE GENOMIC DNA]</scope>
    <source>
        <strain evidence="10 11">DSM 13574</strain>
    </source>
</reference>
<dbReference type="Proteomes" id="UP000236434">
    <property type="component" value="Unassembled WGS sequence"/>
</dbReference>
<dbReference type="RefSeq" id="WP_103066781.1">
    <property type="nucleotide sequence ID" value="NZ_AZRL01000012.1"/>
</dbReference>
<dbReference type="GO" id="GO:0034040">
    <property type="term" value="F:ATPase-coupled lipid transmembrane transporter activity"/>
    <property type="evidence" value="ECO:0007669"/>
    <property type="project" value="TreeGrafter"/>
</dbReference>
<dbReference type="Gene3D" id="1.20.1560.10">
    <property type="entry name" value="ABC transporter type 1, transmembrane domain"/>
    <property type="match status" value="1"/>
</dbReference>
<feature type="domain" description="ABC transporter" evidence="8">
    <location>
        <begin position="326"/>
        <end position="529"/>
    </location>
</feature>
<comment type="caution">
    <text evidence="10">The sequence shown here is derived from an EMBL/GenBank/DDBJ whole genome shotgun (WGS) entry which is preliminary data.</text>
</comment>
<evidence type="ECO:0000256" key="7">
    <source>
        <dbReference type="SAM" id="Phobius"/>
    </source>
</evidence>
<dbReference type="GO" id="GO:0005524">
    <property type="term" value="F:ATP binding"/>
    <property type="evidence" value="ECO:0007669"/>
    <property type="project" value="UniProtKB-KW"/>
</dbReference>
<keyword evidence="6 7" id="KW-0472">Membrane</keyword>
<dbReference type="EMBL" id="AZRL01000012">
    <property type="protein sequence ID" value="PNR96530.1"/>
    <property type="molecule type" value="Genomic_DNA"/>
</dbReference>
<dbReference type="PANTHER" id="PTHR24221">
    <property type="entry name" value="ATP-BINDING CASSETTE SUB-FAMILY B"/>
    <property type="match status" value="1"/>
</dbReference>
<dbReference type="GO" id="GO:0016887">
    <property type="term" value="F:ATP hydrolysis activity"/>
    <property type="evidence" value="ECO:0007669"/>
    <property type="project" value="InterPro"/>
</dbReference>
<evidence type="ECO:0008006" key="12">
    <source>
        <dbReference type="Google" id="ProtNLM"/>
    </source>
</evidence>
<accession>A0A2K1P192</accession>
<comment type="subcellular location">
    <subcellularLocation>
        <location evidence="1">Cell membrane</location>
        <topology evidence="1">Multi-pass membrane protein</topology>
    </subcellularLocation>
</comment>
<dbReference type="InterPro" id="IPR039421">
    <property type="entry name" value="Type_1_exporter"/>
</dbReference>
<evidence type="ECO:0000256" key="2">
    <source>
        <dbReference type="ARBA" id="ARBA00022692"/>
    </source>
</evidence>
<name>A0A2K1P192_9BACT</name>
<evidence type="ECO:0000259" key="9">
    <source>
        <dbReference type="PROSITE" id="PS50929"/>
    </source>
</evidence>
<gene>
    <name evidence="10" type="ORF">X929_04200</name>
</gene>
<dbReference type="InterPro" id="IPR017871">
    <property type="entry name" value="ABC_transporter-like_CS"/>
</dbReference>
<protein>
    <recommendedName>
        <fullName evidence="12">ABC transporter ATP-binding protein</fullName>
    </recommendedName>
</protein>
<dbReference type="SUPFAM" id="SSF52540">
    <property type="entry name" value="P-loop containing nucleoside triphosphate hydrolases"/>
    <property type="match status" value="1"/>
</dbReference>
<keyword evidence="4" id="KW-0067">ATP-binding</keyword>
<dbReference type="PROSITE" id="PS50893">
    <property type="entry name" value="ABC_TRANSPORTER_2"/>
    <property type="match status" value="1"/>
</dbReference>
<dbReference type="GO" id="GO:0005886">
    <property type="term" value="C:plasma membrane"/>
    <property type="evidence" value="ECO:0007669"/>
    <property type="project" value="UniProtKB-SubCell"/>
</dbReference>
<dbReference type="PANTHER" id="PTHR24221:SF654">
    <property type="entry name" value="ATP-BINDING CASSETTE SUB-FAMILY B MEMBER 6"/>
    <property type="match status" value="1"/>
</dbReference>
<dbReference type="AlphaFoldDB" id="A0A2K1P192"/>
<evidence type="ECO:0000259" key="8">
    <source>
        <dbReference type="PROSITE" id="PS50893"/>
    </source>
</evidence>
<feature type="transmembrane region" description="Helical" evidence="7">
    <location>
        <begin position="239"/>
        <end position="259"/>
    </location>
</feature>
<proteinExistence type="predicted"/>
<dbReference type="InterPro" id="IPR036640">
    <property type="entry name" value="ABC1_TM_sf"/>
</dbReference>
<feature type="domain" description="ABC transmembrane type-1" evidence="9">
    <location>
        <begin position="15"/>
        <end position="295"/>
    </location>
</feature>
<dbReference type="SMART" id="SM00382">
    <property type="entry name" value="AAA"/>
    <property type="match status" value="1"/>
</dbReference>
<evidence type="ECO:0000256" key="5">
    <source>
        <dbReference type="ARBA" id="ARBA00022989"/>
    </source>
</evidence>
<evidence type="ECO:0000256" key="1">
    <source>
        <dbReference type="ARBA" id="ARBA00004651"/>
    </source>
</evidence>
<keyword evidence="3" id="KW-0547">Nucleotide-binding</keyword>
<dbReference type="InterPro" id="IPR011527">
    <property type="entry name" value="ABC1_TM_dom"/>
</dbReference>
<dbReference type="PROSITE" id="PS50929">
    <property type="entry name" value="ABC_TM1F"/>
    <property type="match status" value="1"/>
</dbReference>
<dbReference type="InterPro" id="IPR003439">
    <property type="entry name" value="ABC_transporter-like_ATP-bd"/>
</dbReference>
<dbReference type="Pfam" id="PF00005">
    <property type="entry name" value="ABC_tran"/>
    <property type="match status" value="1"/>
</dbReference>
<dbReference type="InterPro" id="IPR027417">
    <property type="entry name" value="P-loop_NTPase"/>
</dbReference>
<dbReference type="Pfam" id="PF00664">
    <property type="entry name" value="ABC_membrane"/>
    <property type="match status" value="1"/>
</dbReference>
<dbReference type="GO" id="GO:0140359">
    <property type="term" value="F:ABC-type transporter activity"/>
    <property type="evidence" value="ECO:0007669"/>
    <property type="project" value="InterPro"/>
</dbReference>
<dbReference type="OrthoDB" id="92600at2"/>
<evidence type="ECO:0000256" key="4">
    <source>
        <dbReference type="ARBA" id="ARBA00022840"/>
    </source>
</evidence>
<dbReference type="SUPFAM" id="SSF90123">
    <property type="entry name" value="ABC transporter transmembrane region"/>
    <property type="match status" value="1"/>
</dbReference>
<keyword evidence="5 7" id="KW-1133">Transmembrane helix</keyword>
<feature type="transmembrane region" description="Helical" evidence="7">
    <location>
        <begin position="127"/>
        <end position="144"/>
    </location>
</feature>
<keyword evidence="2 7" id="KW-0812">Transmembrane</keyword>
<evidence type="ECO:0000256" key="6">
    <source>
        <dbReference type="ARBA" id="ARBA00023136"/>
    </source>
</evidence>
<evidence type="ECO:0000313" key="11">
    <source>
        <dbReference type="Proteomes" id="UP000236434"/>
    </source>
</evidence>
<feature type="transmembrane region" description="Helical" evidence="7">
    <location>
        <begin position="49"/>
        <end position="70"/>
    </location>
</feature>
<dbReference type="CDD" id="cd03228">
    <property type="entry name" value="ABCC_MRP_Like"/>
    <property type="match status" value="1"/>
</dbReference>
<organism evidence="10 11">
    <name type="scientific">Petrotoga olearia DSM 13574</name>
    <dbReference type="NCBI Taxonomy" id="1122955"/>
    <lineage>
        <taxon>Bacteria</taxon>
        <taxon>Thermotogati</taxon>
        <taxon>Thermotogota</taxon>
        <taxon>Thermotogae</taxon>
        <taxon>Petrotogales</taxon>
        <taxon>Petrotogaceae</taxon>
        <taxon>Petrotoga</taxon>
    </lineage>
</organism>
<feature type="transmembrane region" description="Helical" evidence="7">
    <location>
        <begin position="12"/>
        <end position="37"/>
    </location>
</feature>
<evidence type="ECO:0000256" key="3">
    <source>
        <dbReference type="ARBA" id="ARBA00022741"/>
    </source>
</evidence>
<feature type="transmembrane region" description="Helical" evidence="7">
    <location>
        <begin position="150"/>
        <end position="170"/>
    </location>
</feature>
<dbReference type="InterPro" id="IPR003593">
    <property type="entry name" value="AAA+_ATPase"/>
</dbReference>
<sequence>MNSIRKNIVKPIKYLIISTGIIAIIAGGLDFFIANSYKYLTDNYREIEFIKYVSFFTFLFVGILFMRLLLEYLGKKMDIMVEKEISNKILERLFFENIQDIEYNGISKYISLYSQDAPRVSNFPSRVYIPFISGAIGFILALIYGIYNSWILTLIVILTSVSSILIIRYFNKKIVLKNEKFMQSLDLLNKYTSFIKNNQLIIKSYRSEDFVKRKLENGVEQYNDTTIERAKLNGTMRSVSIGMGLLFNTLWMVVGIFMIRGGYLNLGSFIGFMYFSSAFNWPFFEMTNIWNEYVDIKVSLVRIMEYNKEHGENHYKKRERIGFNLLETKDLEFKYPDGKIIKYPDITIKEKEWVAITGKSGSGKTTFLKLLLGLYKPSSGEIRYNKNFRPEQFSENIGYVPQINLIFNDNLSYNLNLDNSKELSKLQNELLTRFGLEKIDTTIFENLEKDLGTNFEHTISGGQKQRLGIIRALGKGYNILILDEITSALDEENAKRILEFLKTLGVTVVMVTHKTDSMKYYDREIRIDG</sequence>
<dbReference type="PROSITE" id="PS00211">
    <property type="entry name" value="ABC_TRANSPORTER_1"/>
    <property type="match status" value="1"/>
</dbReference>
<evidence type="ECO:0000313" key="10">
    <source>
        <dbReference type="EMBL" id="PNR96530.1"/>
    </source>
</evidence>